<dbReference type="PANTHER" id="PTHR16216">
    <property type="entry name" value="DYNEIN ASSEMBLY FACTOR 5, AXONEMAL"/>
    <property type="match status" value="1"/>
</dbReference>
<dbReference type="GO" id="GO:0003341">
    <property type="term" value="P:cilium movement"/>
    <property type="evidence" value="ECO:0007669"/>
    <property type="project" value="TreeGrafter"/>
</dbReference>
<feature type="domain" description="Dynein axonemal assembly factor 5 TPR repeats" evidence="1">
    <location>
        <begin position="22"/>
        <end position="251"/>
    </location>
</feature>
<comment type="caution">
    <text evidence="2">The sequence shown here is derived from an EMBL/GenBank/DDBJ whole genome shotgun (WGS) entry which is preliminary data.</text>
</comment>
<protein>
    <recommendedName>
        <fullName evidence="1">Dynein axonemal assembly factor 5 TPR repeats domain-containing protein</fullName>
    </recommendedName>
</protein>
<sequence length="260" mass="30225">LQEEGCLSDDKQTTAKKICLKLQSEDRKIRKQTYIELEQFLSSKETEFTKEDLRVIFCETHMYVLNGLRDKSETVRNQAICFINYLIVEKLPINDFYLTYVFPVLVERIGSVELIEESEEIRLQLVQLLHSIILKYSNTTQLKPFLSDCVYNTRTNTIKELSCQVIIDLAKGLPTDFHMEAELLIKPVLSCFGHQRYKVRLEAIRTVGEIIMHSAYKALNEAVVPLAERLFDQVPVVRRTVAEVAARWLWSIEIVTLFFT</sequence>
<dbReference type="GO" id="GO:0005737">
    <property type="term" value="C:cytoplasm"/>
    <property type="evidence" value="ECO:0007669"/>
    <property type="project" value="TreeGrafter"/>
</dbReference>
<dbReference type="EMBL" id="JAPWTK010000511">
    <property type="protein sequence ID" value="KAJ8939059.1"/>
    <property type="molecule type" value="Genomic_DNA"/>
</dbReference>
<evidence type="ECO:0000259" key="1">
    <source>
        <dbReference type="Pfam" id="PF25757"/>
    </source>
</evidence>
<dbReference type="AlphaFoldDB" id="A0AAV8XJB8"/>
<dbReference type="Proteomes" id="UP001162162">
    <property type="component" value="Unassembled WGS sequence"/>
</dbReference>
<dbReference type="PANTHER" id="PTHR16216:SF2">
    <property type="entry name" value="DYNEIN AXONEMAL ASSEMBLY FACTOR 5"/>
    <property type="match status" value="1"/>
</dbReference>
<dbReference type="InterPro" id="IPR011989">
    <property type="entry name" value="ARM-like"/>
</dbReference>
<dbReference type="Pfam" id="PF25757">
    <property type="entry name" value="TPR_DNAAF5"/>
    <property type="match status" value="1"/>
</dbReference>
<dbReference type="Gene3D" id="1.25.10.10">
    <property type="entry name" value="Leucine-rich Repeat Variant"/>
    <property type="match status" value="1"/>
</dbReference>
<keyword evidence="3" id="KW-1185">Reference proteome</keyword>
<dbReference type="InterPro" id="IPR057978">
    <property type="entry name" value="TPR_DAAF5"/>
</dbReference>
<dbReference type="InterPro" id="IPR052623">
    <property type="entry name" value="DAAF5"/>
</dbReference>
<gene>
    <name evidence="2" type="ORF">NQ318_007690</name>
</gene>
<organism evidence="2 3">
    <name type="scientific">Aromia moschata</name>
    <dbReference type="NCBI Taxonomy" id="1265417"/>
    <lineage>
        <taxon>Eukaryota</taxon>
        <taxon>Metazoa</taxon>
        <taxon>Ecdysozoa</taxon>
        <taxon>Arthropoda</taxon>
        <taxon>Hexapoda</taxon>
        <taxon>Insecta</taxon>
        <taxon>Pterygota</taxon>
        <taxon>Neoptera</taxon>
        <taxon>Endopterygota</taxon>
        <taxon>Coleoptera</taxon>
        <taxon>Polyphaga</taxon>
        <taxon>Cucujiformia</taxon>
        <taxon>Chrysomeloidea</taxon>
        <taxon>Cerambycidae</taxon>
        <taxon>Cerambycinae</taxon>
        <taxon>Callichromatini</taxon>
        <taxon>Aromia</taxon>
    </lineage>
</organism>
<dbReference type="SUPFAM" id="SSF48371">
    <property type="entry name" value="ARM repeat"/>
    <property type="match status" value="1"/>
</dbReference>
<dbReference type="GO" id="GO:0045505">
    <property type="term" value="F:dynein intermediate chain binding"/>
    <property type="evidence" value="ECO:0007669"/>
    <property type="project" value="TreeGrafter"/>
</dbReference>
<accession>A0AAV8XJB8</accession>
<dbReference type="GO" id="GO:0036159">
    <property type="term" value="P:inner dynein arm assembly"/>
    <property type="evidence" value="ECO:0007669"/>
    <property type="project" value="TreeGrafter"/>
</dbReference>
<reference evidence="2" key="1">
    <citation type="journal article" date="2023" name="Insect Mol. Biol.">
        <title>Genome sequencing provides insights into the evolution of gene families encoding plant cell wall-degrading enzymes in longhorned beetles.</title>
        <authorList>
            <person name="Shin N.R."/>
            <person name="Okamura Y."/>
            <person name="Kirsch R."/>
            <person name="Pauchet Y."/>
        </authorList>
    </citation>
    <scope>NUCLEOTIDE SEQUENCE</scope>
    <source>
        <strain evidence="2">AMC_N1</strain>
    </source>
</reference>
<evidence type="ECO:0000313" key="3">
    <source>
        <dbReference type="Proteomes" id="UP001162162"/>
    </source>
</evidence>
<evidence type="ECO:0000313" key="2">
    <source>
        <dbReference type="EMBL" id="KAJ8939059.1"/>
    </source>
</evidence>
<dbReference type="InterPro" id="IPR016024">
    <property type="entry name" value="ARM-type_fold"/>
</dbReference>
<feature type="non-terminal residue" evidence="2">
    <location>
        <position position="1"/>
    </location>
</feature>
<proteinExistence type="predicted"/>
<dbReference type="GO" id="GO:0036158">
    <property type="term" value="P:outer dynein arm assembly"/>
    <property type="evidence" value="ECO:0007669"/>
    <property type="project" value="TreeGrafter"/>
</dbReference>
<name>A0AAV8XJB8_9CUCU</name>